<protein>
    <submittedName>
        <fullName evidence="1">Uncharacterized protein</fullName>
    </submittedName>
</protein>
<name>A0A0F9NMR6_9ZZZZ</name>
<proteinExistence type="predicted"/>
<accession>A0A0F9NMR6</accession>
<reference evidence="1" key="1">
    <citation type="journal article" date="2015" name="Nature">
        <title>Complex archaea that bridge the gap between prokaryotes and eukaryotes.</title>
        <authorList>
            <person name="Spang A."/>
            <person name="Saw J.H."/>
            <person name="Jorgensen S.L."/>
            <person name="Zaremba-Niedzwiedzka K."/>
            <person name="Martijn J."/>
            <person name="Lind A.E."/>
            <person name="van Eijk R."/>
            <person name="Schleper C."/>
            <person name="Guy L."/>
            <person name="Ettema T.J."/>
        </authorList>
    </citation>
    <scope>NUCLEOTIDE SEQUENCE</scope>
</reference>
<comment type="caution">
    <text evidence="1">The sequence shown here is derived from an EMBL/GenBank/DDBJ whole genome shotgun (WGS) entry which is preliminary data.</text>
</comment>
<sequence>MGYWMWDAKRKSASVAKKETHRIDLPETGFLSSIYVVLAAENGSSHNEDNHLHDCLTKIEVVGAGGETIKSITGIQAQVLNWLDKESVNRHQLREDAGYWQAERWAINFGRYFQDTEYMLDCSKIIDGQLRLTWDLAAVRAVSDTTAFKDANASLGVVYAVPHDYAGPAPKGYIKSTETKQWTTDASGIEYVKIPRDNPIRRIVIRAHEEGIAASANISNLKLNGDNGKIVPFDNDLGSLLSLNQLDYGPIDNYGMVVRVKDADTKPAHMGWIKRLQFTPDAQNFIWNRGELYDRITFGISDLATPTLTTSELYAHVNCSGWAFHNSVVMAFDRPKWNDELLLQAQGFGSLELEVNQGNAGGAASIVTEEVVTQA</sequence>
<organism evidence="1">
    <name type="scientific">marine sediment metagenome</name>
    <dbReference type="NCBI Taxonomy" id="412755"/>
    <lineage>
        <taxon>unclassified sequences</taxon>
        <taxon>metagenomes</taxon>
        <taxon>ecological metagenomes</taxon>
    </lineage>
</organism>
<gene>
    <name evidence="1" type="ORF">LCGC14_1317540</name>
</gene>
<dbReference type="EMBL" id="LAZR01007832">
    <property type="protein sequence ID" value="KKM82642.1"/>
    <property type="molecule type" value="Genomic_DNA"/>
</dbReference>
<dbReference type="AlphaFoldDB" id="A0A0F9NMR6"/>
<evidence type="ECO:0000313" key="1">
    <source>
        <dbReference type="EMBL" id="KKM82642.1"/>
    </source>
</evidence>